<protein>
    <submittedName>
        <fullName evidence="2">Uncharacterized protein</fullName>
    </submittedName>
</protein>
<name>A0A0D2P9D5_HYPSF</name>
<keyword evidence="3" id="KW-1185">Reference proteome</keyword>
<reference evidence="3" key="1">
    <citation type="submission" date="2014-04" db="EMBL/GenBank/DDBJ databases">
        <title>Evolutionary Origins and Diversification of the Mycorrhizal Mutualists.</title>
        <authorList>
            <consortium name="DOE Joint Genome Institute"/>
            <consortium name="Mycorrhizal Genomics Consortium"/>
            <person name="Kohler A."/>
            <person name="Kuo A."/>
            <person name="Nagy L.G."/>
            <person name="Floudas D."/>
            <person name="Copeland A."/>
            <person name="Barry K.W."/>
            <person name="Cichocki N."/>
            <person name="Veneault-Fourrey C."/>
            <person name="LaButti K."/>
            <person name="Lindquist E.A."/>
            <person name="Lipzen A."/>
            <person name="Lundell T."/>
            <person name="Morin E."/>
            <person name="Murat C."/>
            <person name="Riley R."/>
            <person name="Ohm R."/>
            <person name="Sun H."/>
            <person name="Tunlid A."/>
            <person name="Henrissat B."/>
            <person name="Grigoriev I.V."/>
            <person name="Hibbett D.S."/>
            <person name="Martin F."/>
        </authorList>
    </citation>
    <scope>NUCLEOTIDE SEQUENCE [LARGE SCALE GENOMIC DNA]</scope>
    <source>
        <strain evidence="3">FD-334 SS-4</strain>
    </source>
</reference>
<evidence type="ECO:0000313" key="3">
    <source>
        <dbReference type="Proteomes" id="UP000054270"/>
    </source>
</evidence>
<accession>A0A0D2P9D5</accession>
<feature type="region of interest" description="Disordered" evidence="1">
    <location>
        <begin position="80"/>
        <end position="103"/>
    </location>
</feature>
<dbReference type="Proteomes" id="UP000054270">
    <property type="component" value="Unassembled WGS sequence"/>
</dbReference>
<dbReference type="EMBL" id="KN817533">
    <property type="protein sequence ID" value="KJA25166.1"/>
    <property type="molecule type" value="Genomic_DNA"/>
</dbReference>
<sequence length="132" mass="14196">MSWGLNGRPLRILVFLFPRRSSLNAYPSRALFSALEHAYAFIHAEYSSSGYVPDAARMHKATPCTPRFVDNPQCDVAPVRAAAPSSAVPSPSPSPPPSAALCHHPTRMDGFAYLREQPPACACTESAPSGDK</sequence>
<feature type="compositionally biased region" description="Low complexity" evidence="1">
    <location>
        <begin position="80"/>
        <end position="89"/>
    </location>
</feature>
<organism evidence="2 3">
    <name type="scientific">Hypholoma sublateritium (strain FD-334 SS-4)</name>
    <dbReference type="NCBI Taxonomy" id="945553"/>
    <lineage>
        <taxon>Eukaryota</taxon>
        <taxon>Fungi</taxon>
        <taxon>Dikarya</taxon>
        <taxon>Basidiomycota</taxon>
        <taxon>Agaricomycotina</taxon>
        <taxon>Agaricomycetes</taxon>
        <taxon>Agaricomycetidae</taxon>
        <taxon>Agaricales</taxon>
        <taxon>Agaricineae</taxon>
        <taxon>Strophariaceae</taxon>
        <taxon>Hypholoma</taxon>
    </lineage>
</organism>
<dbReference type="AlphaFoldDB" id="A0A0D2P9D5"/>
<evidence type="ECO:0000313" key="2">
    <source>
        <dbReference type="EMBL" id="KJA25166.1"/>
    </source>
</evidence>
<gene>
    <name evidence="2" type="ORF">HYPSUDRAFT_440763</name>
</gene>
<evidence type="ECO:0000256" key="1">
    <source>
        <dbReference type="SAM" id="MobiDB-lite"/>
    </source>
</evidence>
<proteinExistence type="predicted"/>